<proteinExistence type="predicted"/>
<feature type="domain" description="FecR protein" evidence="1">
    <location>
        <begin position="173"/>
        <end position="261"/>
    </location>
</feature>
<evidence type="ECO:0000313" key="4">
    <source>
        <dbReference type="Proteomes" id="UP000216033"/>
    </source>
</evidence>
<dbReference type="Pfam" id="PF04773">
    <property type="entry name" value="FecR"/>
    <property type="match status" value="1"/>
</dbReference>
<name>A0A270BIK2_9PROT</name>
<dbReference type="GO" id="GO:0016989">
    <property type="term" value="F:sigma factor antagonist activity"/>
    <property type="evidence" value="ECO:0007669"/>
    <property type="project" value="TreeGrafter"/>
</dbReference>
<dbReference type="PANTHER" id="PTHR30273">
    <property type="entry name" value="PERIPLASMIC SIGNAL SENSOR AND SIGMA FACTOR ACTIVATOR FECR-RELATED"/>
    <property type="match status" value="1"/>
</dbReference>
<dbReference type="EMBL" id="NDFP01000009">
    <property type="protein sequence ID" value="PAL23976.1"/>
    <property type="molecule type" value="Genomic_DNA"/>
</dbReference>
<dbReference type="Proteomes" id="UP000216033">
    <property type="component" value="Unassembled WGS sequence"/>
</dbReference>
<evidence type="ECO:0000313" key="3">
    <source>
        <dbReference type="EMBL" id="PAL23976.1"/>
    </source>
</evidence>
<gene>
    <name evidence="3" type="ORF">B9K05_09345</name>
</gene>
<dbReference type="InterPro" id="IPR006860">
    <property type="entry name" value="FecR"/>
</dbReference>
<dbReference type="AlphaFoldDB" id="A0A270BIK2"/>
<keyword evidence="4" id="KW-1185">Reference proteome</keyword>
<evidence type="ECO:0000259" key="1">
    <source>
        <dbReference type="Pfam" id="PF04773"/>
    </source>
</evidence>
<dbReference type="InterPro" id="IPR032623">
    <property type="entry name" value="FecR_N"/>
</dbReference>
<dbReference type="OrthoDB" id="7339213at2"/>
<dbReference type="PIRSF" id="PIRSF018266">
    <property type="entry name" value="FecR"/>
    <property type="match status" value="1"/>
</dbReference>
<dbReference type="PANTHER" id="PTHR30273:SF2">
    <property type="entry name" value="PROTEIN FECR"/>
    <property type="match status" value="1"/>
</dbReference>
<sequence length="379" mass="41530">MHWNHHQASPKNNSCFFPPSLSSSVFLYRGPCTLPLWLGKHGPRDHCRISRKTTNTMTHHKSDAQIRQEARQWLMVLNDADATEEEKRDFALWLSQGDREKQAWERAKGMWSRLDDLAPALTPSPTNDKPVAANDVGSFRVSRRRMITGAAAAVVGMASGGSYLLTHPEVFADHRTGTEAGKTVTLADGSLVELARSSAISVSWSPQARRITLHEGEALFTARHDPLRPFIVDAGPAVTQTAGAVFDVNRLDDTTLVTAIEHELTVTPPQGGILLTAGQQMRCAPGETQGPLAVDTTSILGWRNGRIVADGMRLADLTIELSRYRRGRILITDSRLRDLPVTAALDASNPDAAIETLAGSLRLRVRHFTPWLVTLSATS</sequence>
<reference evidence="3 4" key="1">
    <citation type="submission" date="2017-04" db="EMBL/GenBank/DDBJ databases">
        <title>Kefir bacterial isolates.</title>
        <authorList>
            <person name="Kim Y."/>
            <person name="Blasche S."/>
            <person name="Patil K.R."/>
        </authorList>
    </citation>
    <scope>NUCLEOTIDE SEQUENCE [LARGE SCALE GENOMIC DNA]</scope>
    <source>
        <strain evidence="3 4">KR-2</strain>
    </source>
</reference>
<organism evidence="3 4">
    <name type="scientific">Acetobacter syzygii</name>
    <dbReference type="NCBI Taxonomy" id="146476"/>
    <lineage>
        <taxon>Bacteria</taxon>
        <taxon>Pseudomonadati</taxon>
        <taxon>Pseudomonadota</taxon>
        <taxon>Alphaproteobacteria</taxon>
        <taxon>Acetobacterales</taxon>
        <taxon>Acetobacteraceae</taxon>
        <taxon>Acetobacter</taxon>
    </lineage>
</organism>
<dbReference type="InterPro" id="IPR012373">
    <property type="entry name" value="Ferrdict_sens_TM"/>
</dbReference>
<evidence type="ECO:0008006" key="5">
    <source>
        <dbReference type="Google" id="ProtNLM"/>
    </source>
</evidence>
<comment type="caution">
    <text evidence="3">The sequence shown here is derived from an EMBL/GenBank/DDBJ whole genome shotgun (WGS) entry which is preliminary data.</text>
</comment>
<accession>A0A270BIK2</accession>
<feature type="domain" description="FecR N-terminal" evidence="2">
    <location>
        <begin position="68"/>
        <end position="108"/>
    </location>
</feature>
<dbReference type="Gene3D" id="2.60.120.1440">
    <property type="match status" value="1"/>
</dbReference>
<dbReference type="Pfam" id="PF16220">
    <property type="entry name" value="DUF4880"/>
    <property type="match status" value="1"/>
</dbReference>
<evidence type="ECO:0000259" key="2">
    <source>
        <dbReference type="Pfam" id="PF16220"/>
    </source>
</evidence>
<protein>
    <recommendedName>
        <fullName evidence="5">Iron dicitrate transport regulator FecR</fullName>
    </recommendedName>
</protein>